<dbReference type="Proteomes" id="UP000735302">
    <property type="component" value="Unassembled WGS sequence"/>
</dbReference>
<dbReference type="PANTHER" id="PTHR24559:SF444">
    <property type="entry name" value="REVERSE TRANSCRIPTASE DOMAIN-CONTAINING PROTEIN"/>
    <property type="match status" value="1"/>
</dbReference>
<dbReference type="AlphaFoldDB" id="A0AAV4AFV4"/>
<proteinExistence type="predicted"/>
<keyword evidence="2" id="KW-1185">Reference proteome</keyword>
<dbReference type="InterPro" id="IPR043128">
    <property type="entry name" value="Rev_trsase/Diguanyl_cyclase"/>
</dbReference>
<name>A0AAV4AFV4_9GAST</name>
<dbReference type="EMBL" id="BLXT01003748">
    <property type="protein sequence ID" value="GFO05428.1"/>
    <property type="molecule type" value="Genomic_DNA"/>
</dbReference>
<dbReference type="Gene3D" id="3.10.10.10">
    <property type="entry name" value="HIV Type 1 Reverse Transcriptase, subunit A, domain 1"/>
    <property type="match status" value="1"/>
</dbReference>
<evidence type="ECO:0000313" key="2">
    <source>
        <dbReference type="Proteomes" id="UP000735302"/>
    </source>
</evidence>
<evidence type="ECO:0000313" key="1">
    <source>
        <dbReference type="EMBL" id="GFO05428.1"/>
    </source>
</evidence>
<protein>
    <submittedName>
        <fullName evidence="1">Zinc finger protein</fullName>
    </submittedName>
</protein>
<dbReference type="InterPro" id="IPR053134">
    <property type="entry name" value="RNA-dir_DNA_polymerase"/>
</dbReference>
<dbReference type="PANTHER" id="PTHR24559">
    <property type="entry name" value="TRANSPOSON TY3-I GAG-POL POLYPROTEIN"/>
    <property type="match status" value="1"/>
</dbReference>
<sequence>MDLKFGDELPTEQRRELKELAHRFSSIISDRFGKTILEEHSIKLTFSTPVRQRPCPITFAIRHTLCDELEEIENLAWRITGISKKMDLGKGYWQIPVSQENILKTAFVAMDRHNKFLKMPFGMMSSGATLTRAVKMLMRGMNNVMNDVDDLLAHTPT</sequence>
<dbReference type="InterPro" id="IPR043502">
    <property type="entry name" value="DNA/RNA_pol_sf"/>
</dbReference>
<accession>A0AAV4AFV4</accession>
<comment type="caution">
    <text evidence="1">The sequence shown here is derived from an EMBL/GenBank/DDBJ whole genome shotgun (WGS) entry which is preliminary data.</text>
</comment>
<dbReference type="SUPFAM" id="SSF56672">
    <property type="entry name" value="DNA/RNA polymerases"/>
    <property type="match status" value="1"/>
</dbReference>
<gene>
    <name evidence="1" type="ORF">PoB_003193300</name>
</gene>
<dbReference type="Gene3D" id="3.30.70.270">
    <property type="match status" value="1"/>
</dbReference>
<reference evidence="1 2" key="1">
    <citation type="journal article" date="2021" name="Elife">
        <title>Chloroplast acquisition without the gene transfer in kleptoplastic sea slugs, Plakobranchus ocellatus.</title>
        <authorList>
            <person name="Maeda T."/>
            <person name="Takahashi S."/>
            <person name="Yoshida T."/>
            <person name="Shimamura S."/>
            <person name="Takaki Y."/>
            <person name="Nagai Y."/>
            <person name="Toyoda A."/>
            <person name="Suzuki Y."/>
            <person name="Arimoto A."/>
            <person name="Ishii H."/>
            <person name="Satoh N."/>
            <person name="Nishiyama T."/>
            <person name="Hasebe M."/>
            <person name="Maruyama T."/>
            <person name="Minagawa J."/>
            <person name="Obokata J."/>
            <person name="Shigenobu S."/>
        </authorList>
    </citation>
    <scope>NUCLEOTIDE SEQUENCE [LARGE SCALE GENOMIC DNA]</scope>
</reference>
<organism evidence="1 2">
    <name type="scientific">Plakobranchus ocellatus</name>
    <dbReference type="NCBI Taxonomy" id="259542"/>
    <lineage>
        <taxon>Eukaryota</taxon>
        <taxon>Metazoa</taxon>
        <taxon>Spiralia</taxon>
        <taxon>Lophotrochozoa</taxon>
        <taxon>Mollusca</taxon>
        <taxon>Gastropoda</taxon>
        <taxon>Heterobranchia</taxon>
        <taxon>Euthyneura</taxon>
        <taxon>Panpulmonata</taxon>
        <taxon>Sacoglossa</taxon>
        <taxon>Placobranchoidea</taxon>
        <taxon>Plakobranchidae</taxon>
        <taxon>Plakobranchus</taxon>
    </lineage>
</organism>